<keyword evidence="7 11" id="KW-0963">Cytoplasm</keyword>
<dbReference type="SUPFAM" id="SSF141734">
    <property type="entry name" value="HisI-like"/>
    <property type="match status" value="1"/>
</dbReference>
<sequence length="141" mass="16088">MAISNNNTENIENGLDFQPRFNADGLITAISQEADTGEILMVAFMNQQALDETIKTGNAVFYSRSRKKLWRKGEQSGHFQKVLDILVDCDQDCLILKVEVDQGQCHVGYKSCFYRTLDKNDPKKLRFNAEKVYDPKEAYGK</sequence>
<evidence type="ECO:0000313" key="14">
    <source>
        <dbReference type="Proteomes" id="UP000188181"/>
    </source>
</evidence>
<keyword evidence="11" id="KW-0862">Zinc</keyword>
<evidence type="ECO:0000256" key="11">
    <source>
        <dbReference type="HAMAP-Rule" id="MF_01021"/>
    </source>
</evidence>
<accession>A0A1Q2MG76</accession>
<evidence type="ECO:0000256" key="4">
    <source>
        <dbReference type="ARBA" id="ARBA00005204"/>
    </source>
</evidence>
<dbReference type="PANTHER" id="PTHR42945">
    <property type="entry name" value="HISTIDINE BIOSYNTHESIS BIFUNCTIONAL PROTEIN"/>
    <property type="match status" value="1"/>
</dbReference>
<evidence type="ECO:0000256" key="9">
    <source>
        <dbReference type="ARBA" id="ARBA00022801"/>
    </source>
</evidence>
<dbReference type="Proteomes" id="UP000188181">
    <property type="component" value="Chromosome"/>
</dbReference>
<dbReference type="EMBL" id="CP019646">
    <property type="protein sequence ID" value="AQQ71681.1"/>
    <property type="molecule type" value="Genomic_DNA"/>
</dbReference>
<feature type="binding site" evidence="11">
    <location>
        <position position="112"/>
    </location>
    <ligand>
        <name>Zn(2+)</name>
        <dbReference type="ChEBI" id="CHEBI:29105"/>
        <note>ligand shared between dimeric partners</note>
    </ligand>
</feature>
<dbReference type="InterPro" id="IPR026660">
    <property type="entry name" value="PRA-CH"/>
</dbReference>
<dbReference type="Gene3D" id="3.10.20.810">
    <property type="entry name" value="Phosphoribosyl-AMP cyclohydrolase"/>
    <property type="match status" value="1"/>
</dbReference>
<feature type="domain" description="Phosphoribosyl-AMP cyclohydrolase" evidence="12">
    <location>
        <begin position="41"/>
        <end position="114"/>
    </location>
</feature>
<comment type="subcellular location">
    <subcellularLocation>
        <location evidence="11">Cytoplasm</location>
    </subcellularLocation>
</comment>
<dbReference type="GO" id="GO:0008270">
    <property type="term" value="F:zinc ion binding"/>
    <property type="evidence" value="ECO:0007669"/>
    <property type="project" value="UniProtKB-UniRule"/>
</dbReference>
<dbReference type="GO" id="GO:0004636">
    <property type="term" value="F:phosphoribosyl-ATP diphosphatase activity"/>
    <property type="evidence" value="ECO:0007669"/>
    <property type="project" value="UniProtKB-EC"/>
</dbReference>
<dbReference type="OrthoDB" id="9795769at2"/>
<comment type="cofactor">
    <cofactor evidence="11">
        <name>Mg(2+)</name>
        <dbReference type="ChEBI" id="CHEBI:18420"/>
    </cofactor>
    <text evidence="11">Binds 1 Mg(2+) ion per subunit.</text>
</comment>
<evidence type="ECO:0000256" key="8">
    <source>
        <dbReference type="ARBA" id="ARBA00022605"/>
    </source>
</evidence>
<comment type="cofactor">
    <cofactor evidence="11">
        <name>Zn(2+)</name>
        <dbReference type="ChEBI" id="CHEBI:29105"/>
    </cofactor>
    <text evidence="11">Binds 1 zinc ion per subunit.</text>
</comment>
<evidence type="ECO:0000313" key="13">
    <source>
        <dbReference type="EMBL" id="AQQ71681.1"/>
    </source>
</evidence>
<comment type="catalytic activity">
    <reaction evidence="2">
        <text>1-(5-phospho-beta-D-ribosyl)-ATP + H2O = 1-(5-phospho-beta-D-ribosyl)-5'-AMP + diphosphate + H(+)</text>
        <dbReference type="Rhea" id="RHEA:22828"/>
        <dbReference type="ChEBI" id="CHEBI:15377"/>
        <dbReference type="ChEBI" id="CHEBI:15378"/>
        <dbReference type="ChEBI" id="CHEBI:33019"/>
        <dbReference type="ChEBI" id="CHEBI:59457"/>
        <dbReference type="ChEBI" id="CHEBI:73183"/>
        <dbReference type="EC" id="3.6.1.31"/>
    </reaction>
</comment>
<comment type="similarity">
    <text evidence="5">In the C-terminal section; belongs to the PRA-PH family.</text>
</comment>
<comment type="pathway">
    <text evidence="3 11">Amino-acid biosynthesis; L-histidine biosynthesis; L-histidine from 5-phospho-alpha-D-ribose 1-diphosphate: step 3/9.</text>
</comment>
<dbReference type="InterPro" id="IPR002496">
    <property type="entry name" value="PRib_AMP_CycHydrolase_dom"/>
</dbReference>
<protein>
    <recommendedName>
        <fullName evidence="11">Phosphoribosyl-AMP cyclohydrolase</fullName>
        <shortName evidence="11">PRA-CH</shortName>
        <ecNumber evidence="11">3.5.4.19</ecNumber>
    </recommendedName>
</protein>
<name>A0A1Q2MG76_9BACT</name>
<keyword evidence="9 11" id="KW-0378">Hydrolase</keyword>
<dbReference type="AlphaFoldDB" id="A0A1Q2MG76"/>
<feature type="binding site" evidence="11">
    <location>
        <position position="105"/>
    </location>
    <ligand>
        <name>Zn(2+)</name>
        <dbReference type="ChEBI" id="CHEBI:29105"/>
        <note>ligand shared between dimeric partners</note>
    </ligand>
</feature>
<dbReference type="GO" id="GO:0000105">
    <property type="term" value="P:L-histidine biosynthetic process"/>
    <property type="evidence" value="ECO:0007669"/>
    <property type="project" value="UniProtKB-UniRule"/>
</dbReference>
<keyword evidence="11" id="KW-0460">Magnesium</keyword>
<dbReference type="RefSeq" id="WP_146683838.1">
    <property type="nucleotide sequence ID" value="NZ_CP019646.1"/>
</dbReference>
<feature type="binding site" evidence="11">
    <location>
        <position position="90"/>
    </location>
    <ligand>
        <name>Mg(2+)</name>
        <dbReference type="ChEBI" id="CHEBI:18420"/>
    </ligand>
</feature>
<keyword evidence="8 11" id="KW-0028">Amino-acid biosynthesis</keyword>
<comment type="similarity">
    <text evidence="11">Belongs to the PRA-CH family.</text>
</comment>
<evidence type="ECO:0000256" key="7">
    <source>
        <dbReference type="ARBA" id="ARBA00022490"/>
    </source>
</evidence>
<dbReference type="UniPathway" id="UPA00031">
    <property type="reaction ID" value="UER00008"/>
</dbReference>
<evidence type="ECO:0000256" key="2">
    <source>
        <dbReference type="ARBA" id="ARBA00001460"/>
    </source>
</evidence>
<dbReference type="NCBIfam" id="NF000768">
    <property type="entry name" value="PRK00051.1"/>
    <property type="match status" value="1"/>
</dbReference>
<dbReference type="GO" id="GO:0000287">
    <property type="term" value="F:magnesium ion binding"/>
    <property type="evidence" value="ECO:0007669"/>
    <property type="project" value="UniProtKB-UniRule"/>
</dbReference>
<keyword evidence="11" id="KW-0479">Metal-binding</keyword>
<evidence type="ECO:0000256" key="3">
    <source>
        <dbReference type="ARBA" id="ARBA00005169"/>
    </source>
</evidence>
<comment type="function">
    <text evidence="11">Catalyzes the hydrolysis of the adenine ring of phosphoribosyl-AMP.</text>
</comment>
<keyword evidence="10 11" id="KW-0368">Histidine biosynthesis</keyword>
<dbReference type="FunFam" id="3.10.20.810:FF:000001">
    <property type="entry name" value="Histidine biosynthesis bifunctional protein HisIE"/>
    <property type="match status" value="1"/>
</dbReference>
<dbReference type="PANTHER" id="PTHR42945:SF1">
    <property type="entry name" value="HISTIDINE BIOSYNTHESIS BIFUNCTIONAL PROTEIN HIS7"/>
    <property type="match status" value="1"/>
</dbReference>
<comment type="catalytic activity">
    <reaction evidence="1 11">
        <text>1-(5-phospho-beta-D-ribosyl)-5'-AMP + H2O = 1-(5-phospho-beta-D-ribosyl)-5-[(5-phospho-beta-D-ribosylamino)methylideneamino]imidazole-4-carboxamide</text>
        <dbReference type="Rhea" id="RHEA:20049"/>
        <dbReference type="ChEBI" id="CHEBI:15377"/>
        <dbReference type="ChEBI" id="CHEBI:58435"/>
        <dbReference type="ChEBI" id="CHEBI:59457"/>
        <dbReference type="EC" id="3.5.4.19"/>
    </reaction>
</comment>
<evidence type="ECO:0000259" key="12">
    <source>
        <dbReference type="Pfam" id="PF01502"/>
    </source>
</evidence>
<dbReference type="HAMAP" id="MF_01021">
    <property type="entry name" value="HisI"/>
    <property type="match status" value="1"/>
</dbReference>
<comment type="similarity">
    <text evidence="6">In the N-terminal section; belongs to the PRA-CH family.</text>
</comment>
<dbReference type="InterPro" id="IPR038019">
    <property type="entry name" value="PRib_AMP_CycHydrolase_sf"/>
</dbReference>
<dbReference type="KEGG" id="pbas:SMSP2_02058"/>
<evidence type="ECO:0000256" key="6">
    <source>
        <dbReference type="ARBA" id="ARBA00008299"/>
    </source>
</evidence>
<feature type="binding site" evidence="11">
    <location>
        <position position="89"/>
    </location>
    <ligand>
        <name>Zn(2+)</name>
        <dbReference type="ChEBI" id="CHEBI:29105"/>
        <note>ligand shared between dimeric partners</note>
    </ligand>
</feature>
<evidence type="ECO:0000256" key="10">
    <source>
        <dbReference type="ARBA" id="ARBA00023102"/>
    </source>
</evidence>
<keyword evidence="14" id="KW-1185">Reference proteome</keyword>
<feature type="binding site" evidence="11">
    <location>
        <position position="92"/>
    </location>
    <ligand>
        <name>Mg(2+)</name>
        <dbReference type="ChEBI" id="CHEBI:18420"/>
    </ligand>
</feature>
<dbReference type="GO" id="GO:0004635">
    <property type="term" value="F:phosphoribosyl-AMP cyclohydrolase activity"/>
    <property type="evidence" value="ECO:0007669"/>
    <property type="project" value="UniProtKB-UniRule"/>
</dbReference>
<gene>
    <name evidence="11" type="primary">hisI</name>
    <name evidence="13" type="ORF">SMSP2_02058</name>
</gene>
<comment type="pathway">
    <text evidence="4">Amino-acid biosynthesis; L-histidine biosynthesis; L-histidine from 5-phospho-alpha-D-ribose 1-diphosphate: step 2/9.</text>
</comment>
<feature type="binding site" evidence="11">
    <location>
        <position position="88"/>
    </location>
    <ligand>
        <name>Mg(2+)</name>
        <dbReference type="ChEBI" id="CHEBI:18420"/>
    </ligand>
</feature>
<proteinExistence type="inferred from homology"/>
<organism evidence="13 14">
    <name type="scientific">Limihaloglobus sulfuriphilus</name>
    <dbReference type="NCBI Taxonomy" id="1851148"/>
    <lineage>
        <taxon>Bacteria</taxon>
        <taxon>Pseudomonadati</taxon>
        <taxon>Planctomycetota</taxon>
        <taxon>Phycisphaerae</taxon>
        <taxon>Sedimentisphaerales</taxon>
        <taxon>Sedimentisphaeraceae</taxon>
        <taxon>Limihaloglobus</taxon>
    </lineage>
</organism>
<dbReference type="Pfam" id="PF01502">
    <property type="entry name" value="PRA-CH"/>
    <property type="match status" value="1"/>
</dbReference>
<comment type="subunit">
    <text evidence="11">Homodimer.</text>
</comment>
<dbReference type="EC" id="3.5.4.19" evidence="11"/>
<dbReference type="STRING" id="1851148.SMSP2_02058"/>
<evidence type="ECO:0000256" key="5">
    <source>
        <dbReference type="ARBA" id="ARBA00007731"/>
    </source>
</evidence>
<evidence type="ECO:0000256" key="1">
    <source>
        <dbReference type="ARBA" id="ARBA00000024"/>
    </source>
</evidence>
<dbReference type="GO" id="GO:0005737">
    <property type="term" value="C:cytoplasm"/>
    <property type="evidence" value="ECO:0007669"/>
    <property type="project" value="UniProtKB-SubCell"/>
</dbReference>
<reference evidence="14" key="1">
    <citation type="submission" date="2017-02" db="EMBL/GenBank/DDBJ databases">
        <title>Comparative genomics and description of representatives of a novel lineage of planctomycetes thriving in anoxic sediments.</title>
        <authorList>
            <person name="Spring S."/>
            <person name="Bunk B."/>
            <person name="Sproer C."/>
        </authorList>
    </citation>
    <scope>NUCLEOTIDE SEQUENCE [LARGE SCALE GENOMIC DNA]</scope>
    <source>
        <strain evidence="14">SM-Chi-D1</strain>
    </source>
</reference>